<dbReference type="Proteomes" id="UP001155163">
    <property type="component" value="Unassembled WGS sequence"/>
</dbReference>
<accession>A0A9X1YRL4</accession>
<evidence type="ECO:0000256" key="1">
    <source>
        <dbReference type="SAM" id="Phobius"/>
    </source>
</evidence>
<comment type="caution">
    <text evidence="2">The sequence shown here is derived from an EMBL/GenBank/DDBJ whole genome shotgun (WGS) entry which is preliminary data.</text>
</comment>
<evidence type="ECO:0000313" key="2">
    <source>
        <dbReference type="EMBL" id="MCK9796962.1"/>
    </source>
</evidence>
<keyword evidence="1" id="KW-0472">Membrane</keyword>
<dbReference type="Proteomes" id="UP001155059">
    <property type="component" value="Unassembled WGS sequence"/>
</dbReference>
<dbReference type="EMBL" id="JALQCX010000007">
    <property type="protein sequence ID" value="MCK9813440.1"/>
    <property type="molecule type" value="Genomic_DNA"/>
</dbReference>
<keyword evidence="1" id="KW-0812">Transmembrane</keyword>
<dbReference type="RefSeq" id="WP_148053460.1">
    <property type="nucleotide sequence ID" value="NZ_JALQCW010000007.1"/>
</dbReference>
<proteinExistence type="predicted"/>
<reference evidence="4 5" key="1">
    <citation type="journal article" date="2022" name="Int. J. Syst. Evol. Microbiol.">
        <title>Pseudomonas aegrilactucae sp. nov. and Pseudomonas morbosilactucae sp. nov., pathogens causing bacterial rot of lettuce in Japan.</title>
        <authorList>
            <person name="Sawada H."/>
            <person name="Fujikawa T."/>
            <person name="Satou M."/>
        </authorList>
    </citation>
    <scope>NUCLEOTIDE SEQUENCE [LARGE SCALE GENOMIC DNA]</scope>
    <source>
        <strain evidence="2 4">MAFF 302030</strain>
        <strain evidence="3 5">MAFF 302046</strain>
    </source>
</reference>
<protein>
    <submittedName>
        <fullName evidence="2">Uncharacterized protein</fullName>
    </submittedName>
</protein>
<keyword evidence="5" id="KW-1185">Reference proteome</keyword>
<reference evidence="4 5" key="2">
    <citation type="journal article" date="2023" name="Plant Pathol.">
        <title>Dismantling and reorganizing Pseudomonas marginalis sensu#lato.</title>
        <authorList>
            <person name="Sawada H."/>
            <person name="Fujikawa T."/>
            <person name="Satou M."/>
        </authorList>
    </citation>
    <scope>NUCLEOTIDE SEQUENCE [LARGE SCALE GENOMIC DNA]</scope>
    <source>
        <strain evidence="2 4">MAFF 302030</strain>
        <strain evidence="3 5">MAFF 302046</strain>
    </source>
</reference>
<dbReference type="AlphaFoldDB" id="A0A9X1YRL4"/>
<keyword evidence="1" id="KW-1133">Transmembrane helix</keyword>
<gene>
    <name evidence="2" type="ORF">M1B34_04180</name>
    <name evidence="3" type="ORF">M1B35_04550</name>
</gene>
<evidence type="ECO:0000313" key="5">
    <source>
        <dbReference type="Proteomes" id="UP001155163"/>
    </source>
</evidence>
<dbReference type="EMBL" id="JALQCW010000007">
    <property type="protein sequence ID" value="MCK9796962.1"/>
    <property type="molecule type" value="Genomic_DNA"/>
</dbReference>
<name>A0A9X1YRL4_9PSED</name>
<feature type="transmembrane region" description="Helical" evidence="1">
    <location>
        <begin position="21"/>
        <end position="40"/>
    </location>
</feature>
<organism evidence="2 4">
    <name type="scientific">Pseudomonas morbosilactucae</name>
    <dbReference type="NCBI Taxonomy" id="2938197"/>
    <lineage>
        <taxon>Bacteria</taxon>
        <taxon>Pseudomonadati</taxon>
        <taxon>Pseudomonadota</taxon>
        <taxon>Gammaproteobacteria</taxon>
        <taxon>Pseudomonadales</taxon>
        <taxon>Pseudomonadaceae</taxon>
        <taxon>Pseudomonas</taxon>
    </lineage>
</organism>
<feature type="transmembrane region" description="Helical" evidence="1">
    <location>
        <begin position="46"/>
        <end position="65"/>
    </location>
</feature>
<evidence type="ECO:0000313" key="4">
    <source>
        <dbReference type="Proteomes" id="UP001155059"/>
    </source>
</evidence>
<sequence length="82" mass="9191">MDKEQLLRRVNSKRNGCRGKRLVCVLIGLAFLVLGVALALRNGPHPAQLLTLIPAWPFFYLAFFAEDQTVESWFDLCASLGN</sequence>
<evidence type="ECO:0000313" key="3">
    <source>
        <dbReference type="EMBL" id="MCK9813440.1"/>
    </source>
</evidence>